<gene>
    <name evidence="1" type="ORF">AOXY_G37049</name>
</gene>
<sequence>MVPGVIALVRLIKHGSGSCSLGPAIHPDFTAPALNQHHCFQHRTCTKSTH</sequence>
<evidence type="ECO:0000313" key="1">
    <source>
        <dbReference type="EMBL" id="KAK1141838.1"/>
    </source>
</evidence>
<feature type="non-terminal residue" evidence="1">
    <location>
        <position position="1"/>
    </location>
</feature>
<dbReference type="Proteomes" id="UP001230051">
    <property type="component" value="Unassembled WGS sequence"/>
</dbReference>
<keyword evidence="2" id="KW-1185">Reference proteome</keyword>
<name>A0AAD8CH45_ACIOX</name>
<organism evidence="1 2">
    <name type="scientific">Acipenser oxyrinchus oxyrinchus</name>
    <dbReference type="NCBI Taxonomy" id="40147"/>
    <lineage>
        <taxon>Eukaryota</taxon>
        <taxon>Metazoa</taxon>
        <taxon>Chordata</taxon>
        <taxon>Craniata</taxon>
        <taxon>Vertebrata</taxon>
        <taxon>Euteleostomi</taxon>
        <taxon>Actinopterygii</taxon>
        <taxon>Chondrostei</taxon>
        <taxon>Acipenseriformes</taxon>
        <taxon>Acipenseridae</taxon>
        <taxon>Acipenser</taxon>
    </lineage>
</organism>
<evidence type="ECO:0000313" key="2">
    <source>
        <dbReference type="Proteomes" id="UP001230051"/>
    </source>
</evidence>
<dbReference type="EMBL" id="JAGXEW010000298">
    <property type="protein sequence ID" value="KAK1141838.1"/>
    <property type="molecule type" value="Genomic_DNA"/>
</dbReference>
<accession>A0AAD8CH45</accession>
<protein>
    <submittedName>
        <fullName evidence="1">Uncharacterized protein</fullName>
    </submittedName>
</protein>
<comment type="caution">
    <text evidence="1">The sequence shown here is derived from an EMBL/GenBank/DDBJ whole genome shotgun (WGS) entry which is preliminary data.</text>
</comment>
<proteinExistence type="predicted"/>
<reference evidence="1" key="1">
    <citation type="submission" date="2022-02" db="EMBL/GenBank/DDBJ databases">
        <title>Atlantic sturgeon de novo genome assembly.</title>
        <authorList>
            <person name="Stock M."/>
            <person name="Klopp C."/>
            <person name="Guiguen Y."/>
            <person name="Cabau C."/>
            <person name="Parinello H."/>
            <person name="Santidrian Yebra-Pimentel E."/>
            <person name="Kuhl H."/>
            <person name="Dirks R.P."/>
            <person name="Guessner J."/>
            <person name="Wuertz S."/>
            <person name="Du K."/>
            <person name="Schartl M."/>
        </authorList>
    </citation>
    <scope>NUCLEOTIDE SEQUENCE</scope>
    <source>
        <strain evidence="1">STURGEONOMICS-FGT-2020</strain>
        <tissue evidence="1">Whole blood</tissue>
    </source>
</reference>
<dbReference type="AlphaFoldDB" id="A0AAD8CH45"/>